<dbReference type="CDD" id="cd00054">
    <property type="entry name" value="EGF_CA"/>
    <property type="match status" value="1"/>
</dbReference>
<feature type="domain" description="EGF-like" evidence="5">
    <location>
        <begin position="30"/>
        <end position="43"/>
    </location>
</feature>
<protein>
    <recommendedName>
        <fullName evidence="5">EGF-like domain-containing protein</fullName>
    </recommendedName>
</protein>
<organism evidence="6 7">
    <name type="scientific">Taxus chinensis</name>
    <name type="common">Chinese yew</name>
    <name type="synonym">Taxus wallichiana var. chinensis</name>
    <dbReference type="NCBI Taxonomy" id="29808"/>
    <lineage>
        <taxon>Eukaryota</taxon>
        <taxon>Viridiplantae</taxon>
        <taxon>Streptophyta</taxon>
        <taxon>Embryophyta</taxon>
        <taxon>Tracheophyta</taxon>
        <taxon>Spermatophyta</taxon>
        <taxon>Pinopsida</taxon>
        <taxon>Pinidae</taxon>
        <taxon>Conifers II</taxon>
        <taxon>Cupressales</taxon>
        <taxon>Taxaceae</taxon>
        <taxon>Taxus</taxon>
    </lineage>
</organism>
<keyword evidence="1" id="KW-0245">EGF-like domain</keyword>
<dbReference type="Proteomes" id="UP000824469">
    <property type="component" value="Unassembled WGS sequence"/>
</dbReference>
<evidence type="ECO:0000313" key="6">
    <source>
        <dbReference type="EMBL" id="KAH9307585.1"/>
    </source>
</evidence>
<dbReference type="AlphaFoldDB" id="A0AA38FNI0"/>
<evidence type="ECO:0000313" key="7">
    <source>
        <dbReference type="Proteomes" id="UP000824469"/>
    </source>
</evidence>
<dbReference type="SUPFAM" id="SSF57196">
    <property type="entry name" value="EGF/Laminin"/>
    <property type="match status" value="1"/>
</dbReference>
<keyword evidence="2" id="KW-0732">Signal</keyword>
<reference evidence="6 7" key="1">
    <citation type="journal article" date="2021" name="Nat. Plants">
        <title>The Taxus genome provides insights into paclitaxel biosynthesis.</title>
        <authorList>
            <person name="Xiong X."/>
            <person name="Gou J."/>
            <person name="Liao Q."/>
            <person name="Li Y."/>
            <person name="Zhou Q."/>
            <person name="Bi G."/>
            <person name="Li C."/>
            <person name="Du R."/>
            <person name="Wang X."/>
            <person name="Sun T."/>
            <person name="Guo L."/>
            <person name="Liang H."/>
            <person name="Lu P."/>
            <person name="Wu Y."/>
            <person name="Zhang Z."/>
            <person name="Ro D.K."/>
            <person name="Shang Y."/>
            <person name="Huang S."/>
            <person name="Yan J."/>
        </authorList>
    </citation>
    <scope>NUCLEOTIDE SEQUENCE [LARGE SCALE GENOMIC DNA]</scope>
    <source>
        <strain evidence="6">Ta-2019</strain>
    </source>
</reference>
<evidence type="ECO:0000256" key="1">
    <source>
        <dbReference type="ARBA" id="ARBA00022536"/>
    </source>
</evidence>
<dbReference type="Gene3D" id="2.10.25.10">
    <property type="entry name" value="Laminin"/>
    <property type="match status" value="1"/>
</dbReference>
<evidence type="ECO:0000259" key="5">
    <source>
        <dbReference type="PROSITE" id="PS01186"/>
    </source>
</evidence>
<dbReference type="InterPro" id="IPR000152">
    <property type="entry name" value="EGF-type_Asp/Asn_hydroxyl_site"/>
</dbReference>
<dbReference type="InterPro" id="IPR000742">
    <property type="entry name" value="EGF"/>
</dbReference>
<dbReference type="PROSITE" id="PS01186">
    <property type="entry name" value="EGF_2"/>
    <property type="match status" value="1"/>
</dbReference>
<evidence type="ECO:0000256" key="3">
    <source>
        <dbReference type="ARBA" id="ARBA00022737"/>
    </source>
</evidence>
<proteinExistence type="predicted"/>
<keyword evidence="7" id="KW-1185">Reference proteome</keyword>
<evidence type="ECO:0000256" key="2">
    <source>
        <dbReference type="ARBA" id="ARBA00022729"/>
    </source>
</evidence>
<evidence type="ECO:0000256" key="4">
    <source>
        <dbReference type="ARBA" id="ARBA00023157"/>
    </source>
</evidence>
<dbReference type="Pfam" id="PF07645">
    <property type="entry name" value="EGF_CA"/>
    <property type="match status" value="1"/>
</dbReference>
<keyword evidence="3" id="KW-0677">Repeat</keyword>
<dbReference type="FunFam" id="2.10.25.10:FF:000038">
    <property type="entry name" value="Fibrillin 2"/>
    <property type="match status" value="1"/>
</dbReference>
<dbReference type="InterPro" id="IPR001881">
    <property type="entry name" value="EGF-like_Ca-bd_dom"/>
</dbReference>
<dbReference type="SMART" id="SM00179">
    <property type="entry name" value="EGF_CA"/>
    <property type="match status" value="1"/>
</dbReference>
<dbReference type="GO" id="GO:0005509">
    <property type="term" value="F:calcium ion binding"/>
    <property type="evidence" value="ECO:0007669"/>
    <property type="project" value="InterPro"/>
</dbReference>
<dbReference type="InterPro" id="IPR049883">
    <property type="entry name" value="NOTCH1_EGF-like"/>
</dbReference>
<feature type="non-terminal residue" evidence="6">
    <location>
        <position position="55"/>
    </location>
</feature>
<dbReference type="PROSITE" id="PS00010">
    <property type="entry name" value="ASX_HYDROXYL"/>
    <property type="match status" value="1"/>
</dbReference>
<name>A0AA38FNI0_TAXCH</name>
<comment type="caution">
    <text evidence="6">The sequence shown here is derived from an EMBL/GenBank/DDBJ whole genome shotgun (WGS) entry which is preliminary data.</text>
</comment>
<accession>A0AA38FNI0</accession>
<gene>
    <name evidence="6" type="ORF">KI387_035496</name>
</gene>
<feature type="non-terminal residue" evidence="6">
    <location>
        <position position="1"/>
    </location>
</feature>
<keyword evidence="4" id="KW-1015">Disulfide bond</keyword>
<sequence length="55" mass="6012">VNECSSRELNNCTERSKRGRCHNLPGSYKCSCANGYKKDGTQCASNLKTIISATI</sequence>
<dbReference type="EMBL" id="JAHRHJ020000007">
    <property type="protein sequence ID" value="KAH9307585.1"/>
    <property type="molecule type" value="Genomic_DNA"/>
</dbReference>